<proteinExistence type="inferred from homology"/>
<dbReference type="NCBIfam" id="NF006374">
    <property type="entry name" value="PRK08605.1"/>
    <property type="match status" value="1"/>
</dbReference>
<comment type="similarity">
    <text evidence="1 3">Belongs to the D-isomer specific 2-hydroxyacid dehydrogenase family.</text>
</comment>
<dbReference type="PANTHER" id="PTHR43026:SF1">
    <property type="entry name" value="2-HYDROXYACID DEHYDROGENASE HOMOLOG 1-RELATED"/>
    <property type="match status" value="1"/>
</dbReference>
<protein>
    <submittedName>
        <fullName evidence="6">D-lactate dehydrogenase</fullName>
    </submittedName>
</protein>
<dbReference type="PROSITE" id="PS00065">
    <property type="entry name" value="D_2_HYDROXYACID_DH_1"/>
    <property type="match status" value="1"/>
</dbReference>
<dbReference type="EMBL" id="FXBJ01000002">
    <property type="protein sequence ID" value="SMH34640.1"/>
    <property type="molecule type" value="Genomic_DNA"/>
</dbReference>
<dbReference type="GO" id="GO:0051287">
    <property type="term" value="F:NAD binding"/>
    <property type="evidence" value="ECO:0007669"/>
    <property type="project" value="InterPro"/>
</dbReference>
<dbReference type="Pfam" id="PF00389">
    <property type="entry name" value="2-Hacid_dh"/>
    <property type="match status" value="1"/>
</dbReference>
<feature type="domain" description="D-isomer specific 2-hydroxyacid dehydrogenase NAD-binding" evidence="5">
    <location>
        <begin position="112"/>
        <end position="298"/>
    </location>
</feature>
<name>A0A1X7NAN7_9LACT</name>
<dbReference type="SUPFAM" id="SSF52283">
    <property type="entry name" value="Formate/glycerate dehydrogenase catalytic domain-like"/>
    <property type="match status" value="1"/>
</dbReference>
<evidence type="ECO:0000256" key="1">
    <source>
        <dbReference type="ARBA" id="ARBA00005854"/>
    </source>
</evidence>
<dbReference type="Pfam" id="PF02826">
    <property type="entry name" value="2-Hacid_dh_C"/>
    <property type="match status" value="1"/>
</dbReference>
<evidence type="ECO:0000256" key="3">
    <source>
        <dbReference type="RuleBase" id="RU003719"/>
    </source>
</evidence>
<dbReference type="PANTHER" id="PTHR43026">
    <property type="entry name" value="2-HYDROXYACID DEHYDROGENASE HOMOLOG 1-RELATED"/>
    <property type="match status" value="1"/>
</dbReference>
<dbReference type="Gene3D" id="3.40.50.720">
    <property type="entry name" value="NAD(P)-binding Rossmann-like Domain"/>
    <property type="match status" value="2"/>
</dbReference>
<dbReference type="InterPro" id="IPR036291">
    <property type="entry name" value="NAD(P)-bd_dom_sf"/>
</dbReference>
<reference evidence="6 7" key="1">
    <citation type="submission" date="2017-04" db="EMBL/GenBank/DDBJ databases">
        <authorList>
            <person name="Afonso C.L."/>
            <person name="Miller P.J."/>
            <person name="Scott M.A."/>
            <person name="Spackman E."/>
            <person name="Goraichik I."/>
            <person name="Dimitrov K.M."/>
            <person name="Suarez D.L."/>
            <person name="Swayne D.E."/>
        </authorList>
    </citation>
    <scope>NUCLEOTIDE SEQUENCE [LARGE SCALE GENOMIC DNA]</scope>
    <source>
        <strain evidence="6 7">LMG26642</strain>
    </source>
</reference>
<dbReference type="InterPro" id="IPR058205">
    <property type="entry name" value="D-LDH-like"/>
</dbReference>
<dbReference type="CDD" id="cd12186">
    <property type="entry name" value="LDH"/>
    <property type="match status" value="1"/>
</dbReference>
<evidence type="ECO:0000259" key="5">
    <source>
        <dbReference type="Pfam" id="PF02826"/>
    </source>
</evidence>
<keyword evidence="3" id="KW-0560">Oxidoreductase</keyword>
<dbReference type="STRING" id="1073423.SAMN04488700_1688"/>
<dbReference type="GO" id="GO:0008720">
    <property type="term" value="F:D-lactate dehydrogenase (NAD+) activity"/>
    <property type="evidence" value="ECO:0007669"/>
    <property type="project" value="TreeGrafter"/>
</dbReference>
<dbReference type="RefSeq" id="WP_085559809.1">
    <property type="nucleotide sequence ID" value="NZ_FOAH01000005.1"/>
</dbReference>
<gene>
    <name evidence="6" type="ORF">SAMN04488700_1688</name>
</gene>
<organism evidence="6 7">
    <name type="scientific">Carnobacterium iners</name>
    <dbReference type="NCBI Taxonomy" id="1073423"/>
    <lineage>
        <taxon>Bacteria</taxon>
        <taxon>Bacillati</taxon>
        <taxon>Bacillota</taxon>
        <taxon>Bacilli</taxon>
        <taxon>Lactobacillales</taxon>
        <taxon>Carnobacteriaceae</taxon>
        <taxon>Carnobacterium</taxon>
    </lineage>
</organism>
<feature type="domain" description="D-isomer specific 2-hydroxyacid dehydrogenase catalytic" evidence="4">
    <location>
        <begin position="23"/>
        <end position="328"/>
    </location>
</feature>
<sequence>MNLIMFGTREDERDAAMVWSEKTGVIVDTVTEILTMETLDKVKGKDGILIQQTGKLNEKIYPALAEMGIKQLATRSAGYDMFDLKLAKENGLFITNVPAYSPNAIAEFAVTASLNMIRHMDLIKKNVEKHDFSWNKAILSREVRSMKIGIVGTGRIGRITGELFAGFGAEILGFDLYPNDEARKFMRYTDTLEELVREVDLISIHMPATDDNFHLFNKELFAQMKDGSFLINTARGTIVKTDDLLEALESNKLAGAALDTYENEHLFVNKDLKGAAIDDEIFNALMAREDIFYTPHIAFYTETAVENLVEGSLDATRNILTTGESAFEIK</sequence>
<evidence type="ECO:0000259" key="4">
    <source>
        <dbReference type="Pfam" id="PF00389"/>
    </source>
</evidence>
<dbReference type="InterPro" id="IPR006139">
    <property type="entry name" value="D-isomer_2_OHA_DH_cat_dom"/>
</dbReference>
<accession>A0A1X7NAN7</accession>
<keyword evidence="7" id="KW-1185">Reference proteome</keyword>
<dbReference type="OrthoDB" id="9805416at2"/>
<dbReference type="Proteomes" id="UP000193435">
    <property type="component" value="Unassembled WGS sequence"/>
</dbReference>
<dbReference type="SUPFAM" id="SSF51735">
    <property type="entry name" value="NAD(P)-binding Rossmann-fold domains"/>
    <property type="match status" value="1"/>
</dbReference>
<dbReference type="InterPro" id="IPR029752">
    <property type="entry name" value="D-isomer_DH_CS1"/>
</dbReference>
<keyword evidence="2" id="KW-0520">NAD</keyword>
<evidence type="ECO:0000256" key="2">
    <source>
        <dbReference type="ARBA" id="ARBA00023027"/>
    </source>
</evidence>
<evidence type="ECO:0000313" key="7">
    <source>
        <dbReference type="Proteomes" id="UP000193435"/>
    </source>
</evidence>
<evidence type="ECO:0000313" key="6">
    <source>
        <dbReference type="EMBL" id="SMH34640.1"/>
    </source>
</evidence>
<dbReference type="InterPro" id="IPR006140">
    <property type="entry name" value="D-isomer_DH_NAD-bd"/>
</dbReference>
<dbReference type="AlphaFoldDB" id="A0A1X7NAN7"/>